<dbReference type="AlphaFoldDB" id="A0A518CKX5"/>
<evidence type="ECO:0000256" key="1">
    <source>
        <dbReference type="ARBA" id="ARBA00005790"/>
    </source>
</evidence>
<evidence type="ECO:0000313" key="11">
    <source>
        <dbReference type="EMBL" id="QDU79834.1"/>
    </source>
</evidence>
<dbReference type="SUPFAM" id="SSF52540">
    <property type="entry name" value="P-loop containing nucleoside triphosphate hydrolases"/>
    <property type="match status" value="1"/>
</dbReference>
<evidence type="ECO:0000256" key="2">
    <source>
        <dbReference type="ARBA" id="ARBA00012961"/>
    </source>
</evidence>
<feature type="binding site" evidence="9">
    <location>
        <begin position="19"/>
        <end position="26"/>
    </location>
    <ligand>
        <name>ATP</name>
        <dbReference type="ChEBI" id="CHEBI:30616"/>
    </ligand>
</feature>
<proteinExistence type="inferred from homology"/>
<evidence type="ECO:0000256" key="7">
    <source>
        <dbReference type="ARBA" id="ARBA00022840"/>
    </source>
</evidence>
<name>A0A518CKX5_9PLAN</name>
<reference evidence="11 12" key="1">
    <citation type="submission" date="2019-02" db="EMBL/GenBank/DDBJ databases">
        <title>Deep-cultivation of Planctomycetes and their phenomic and genomic characterization uncovers novel biology.</title>
        <authorList>
            <person name="Wiegand S."/>
            <person name="Jogler M."/>
            <person name="Boedeker C."/>
            <person name="Pinto D."/>
            <person name="Vollmers J."/>
            <person name="Rivas-Marin E."/>
            <person name="Kohn T."/>
            <person name="Peeters S.H."/>
            <person name="Heuer A."/>
            <person name="Rast P."/>
            <person name="Oberbeckmann S."/>
            <person name="Bunk B."/>
            <person name="Jeske O."/>
            <person name="Meyerdierks A."/>
            <person name="Storesund J.E."/>
            <person name="Kallscheuer N."/>
            <person name="Luecker S."/>
            <person name="Lage O.M."/>
            <person name="Pohl T."/>
            <person name="Merkel B.J."/>
            <person name="Hornburger P."/>
            <person name="Mueller R.-W."/>
            <person name="Bruemmer F."/>
            <person name="Labrenz M."/>
            <person name="Spormann A.M."/>
            <person name="Op den Camp H."/>
            <person name="Overmann J."/>
            <person name="Amann R."/>
            <person name="Jetten M.S.M."/>
            <person name="Mascher T."/>
            <person name="Medema M.H."/>
            <person name="Devos D.P."/>
            <person name="Kaster A.-K."/>
            <person name="Ovreas L."/>
            <person name="Rohde M."/>
            <person name="Galperin M.Y."/>
            <person name="Jogler C."/>
        </authorList>
    </citation>
    <scope>NUCLEOTIDE SEQUENCE [LARGE SCALE GENOMIC DNA]</scope>
    <source>
        <strain evidence="11 12">Pla110</strain>
    </source>
</reference>
<keyword evidence="5 9" id="KW-0547">Nucleotide-binding</keyword>
<evidence type="ECO:0000256" key="3">
    <source>
        <dbReference type="ARBA" id="ARBA00016296"/>
    </source>
</evidence>
<evidence type="ECO:0000256" key="5">
    <source>
        <dbReference type="ARBA" id="ARBA00022741"/>
    </source>
</evidence>
<dbReference type="PANTHER" id="PTHR23117">
    <property type="entry name" value="GUANYLATE KINASE-RELATED"/>
    <property type="match status" value="1"/>
</dbReference>
<evidence type="ECO:0000256" key="8">
    <source>
        <dbReference type="ARBA" id="ARBA00030128"/>
    </source>
</evidence>
<feature type="domain" description="Guanylate kinase-like" evidence="10">
    <location>
        <begin position="12"/>
        <end position="193"/>
    </location>
</feature>
<dbReference type="InterPro" id="IPR008145">
    <property type="entry name" value="GK/Ca_channel_bsu"/>
</dbReference>
<dbReference type="NCBIfam" id="TIGR03263">
    <property type="entry name" value="guanyl_kin"/>
    <property type="match status" value="1"/>
</dbReference>
<dbReference type="KEGG" id="plon:Pla110_15530"/>
<keyword evidence="7 9" id="KW-0067">ATP-binding</keyword>
<dbReference type="InterPro" id="IPR027417">
    <property type="entry name" value="P-loop_NTPase"/>
</dbReference>
<sequence length="196" mass="22818">MTESEGSLQEEPKILILSGPSGSGKTTIVNELMNRQPVHLVKSISATTRPPREHEVDKADYYFLDRDTFDQKLEQEEFLEHAEVFQTGYIYGTLRTEVDRAARQNAWAFLEIDVEGAMKVMERYPHSLTIFLKTPSEDVYEQRLRNRGTENEETIQRRLATARRELSFADQYRHRVINDDLERALDEITQILVAQE</sequence>
<comment type="catalytic activity">
    <reaction evidence="9">
        <text>GMP + ATP = GDP + ADP</text>
        <dbReference type="Rhea" id="RHEA:20780"/>
        <dbReference type="ChEBI" id="CHEBI:30616"/>
        <dbReference type="ChEBI" id="CHEBI:58115"/>
        <dbReference type="ChEBI" id="CHEBI:58189"/>
        <dbReference type="ChEBI" id="CHEBI:456216"/>
        <dbReference type="EC" id="2.7.4.8"/>
    </reaction>
</comment>
<dbReference type="EC" id="2.7.4.8" evidence="2 9"/>
<dbReference type="CDD" id="cd00071">
    <property type="entry name" value="GMPK"/>
    <property type="match status" value="1"/>
</dbReference>
<evidence type="ECO:0000313" key="12">
    <source>
        <dbReference type="Proteomes" id="UP000317178"/>
    </source>
</evidence>
<dbReference type="HAMAP" id="MF_00328">
    <property type="entry name" value="Guanylate_kinase"/>
    <property type="match status" value="1"/>
</dbReference>
<protein>
    <recommendedName>
        <fullName evidence="3 9">Guanylate kinase</fullName>
        <ecNumber evidence="2 9">2.7.4.8</ecNumber>
    </recommendedName>
    <alternativeName>
        <fullName evidence="8 9">GMP kinase</fullName>
    </alternativeName>
</protein>
<dbReference type="Gene3D" id="3.30.63.10">
    <property type="entry name" value="Guanylate Kinase phosphate binding domain"/>
    <property type="match status" value="1"/>
</dbReference>
<dbReference type="GO" id="GO:0005829">
    <property type="term" value="C:cytosol"/>
    <property type="evidence" value="ECO:0007669"/>
    <property type="project" value="TreeGrafter"/>
</dbReference>
<dbReference type="Pfam" id="PF00625">
    <property type="entry name" value="Guanylate_kin"/>
    <property type="match status" value="1"/>
</dbReference>
<dbReference type="GO" id="GO:0005524">
    <property type="term" value="F:ATP binding"/>
    <property type="evidence" value="ECO:0007669"/>
    <property type="project" value="UniProtKB-UniRule"/>
</dbReference>
<evidence type="ECO:0000259" key="10">
    <source>
        <dbReference type="PROSITE" id="PS50052"/>
    </source>
</evidence>
<keyword evidence="12" id="KW-1185">Reference proteome</keyword>
<gene>
    <name evidence="9 11" type="primary">gmk</name>
    <name evidence="11" type="ORF">Pla110_15530</name>
</gene>
<evidence type="ECO:0000256" key="4">
    <source>
        <dbReference type="ARBA" id="ARBA00022679"/>
    </source>
</evidence>
<comment type="function">
    <text evidence="9">Essential for recycling GMP and indirectly, cGMP.</text>
</comment>
<comment type="subcellular location">
    <subcellularLocation>
        <location evidence="9">Cytoplasm</location>
    </subcellularLocation>
</comment>
<dbReference type="PANTHER" id="PTHR23117:SF13">
    <property type="entry name" value="GUANYLATE KINASE"/>
    <property type="match status" value="1"/>
</dbReference>
<dbReference type="Gene3D" id="3.40.50.300">
    <property type="entry name" value="P-loop containing nucleotide triphosphate hydrolases"/>
    <property type="match status" value="1"/>
</dbReference>
<keyword evidence="9" id="KW-0963">Cytoplasm</keyword>
<comment type="similarity">
    <text evidence="1 9">Belongs to the guanylate kinase family.</text>
</comment>
<keyword evidence="6 9" id="KW-0418">Kinase</keyword>
<dbReference type="InterPro" id="IPR008144">
    <property type="entry name" value="Guanylate_kin-like_dom"/>
</dbReference>
<evidence type="ECO:0000256" key="6">
    <source>
        <dbReference type="ARBA" id="ARBA00022777"/>
    </source>
</evidence>
<dbReference type="EMBL" id="CP036281">
    <property type="protein sequence ID" value="QDU79834.1"/>
    <property type="molecule type" value="Genomic_DNA"/>
</dbReference>
<organism evidence="11 12">
    <name type="scientific">Polystyrenella longa</name>
    <dbReference type="NCBI Taxonomy" id="2528007"/>
    <lineage>
        <taxon>Bacteria</taxon>
        <taxon>Pseudomonadati</taxon>
        <taxon>Planctomycetota</taxon>
        <taxon>Planctomycetia</taxon>
        <taxon>Planctomycetales</taxon>
        <taxon>Planctomycetaceae</taxon>
        <taxon>Polystyrenella</taxon>
    </lineage>
</organism>
<dbReference type="FunFam" id="3.30.63.10:FF:000002">
    <property type="entry name" value="Guanylate kinase 1"/>
    <property type="match status" value="1"/>
</dbReference>
<keyword evidence="4 9" id="KW-0808">Transferase</keyword>
<accession>A0A518CKX5</accession>
<evidence type="ECO:0000256" key="9">
    <source>
        <dbReference type="HAMAP-Rule" id="MF_00328"/>
    </source>
</evidence>
<dbReference type="Proteomes" id="UP000317178">
    <property type="component" value="Chromosome"/>
</dbReference>
<dbReference type="GO" id="GO:0004385">
    <property type="term" value="F:GMP kinase activity"/>
    <property type="evidence" value="ECO:0007669"/>
    <property type="project" value="UniProtKB-UniRule"/>
</dbReference>
<dbReference type="SMART" id="SM00072">
    <property type="entry name" value="GuKc"/>
    <property type="match status" value="1"/>
</dbReference>
<dbReference type="PROSITE" id="PS50052">
    <property type="entry name" value="GUANYLATE_KINASE_2"/>
    <property type="match status" value="1"/>
</dbReference>
<dbReference type="InterPro" id="IPR017665">
    <property type="entry name" value="Guanylate_kinase"/>
</dbReference>